<keyword evidence="6" id="KW-0479">Metal-binding</keyword>
<evidence type="ECO:0000259" key="12">
    <source>
        <dbReference type="SMART" id="SM00986"/>
    </source>
</evidence>
<keyword evidence="10" id="KW-0411">Iron-sulfur</keyword>
<dbReference type="SUPFAM" id="SSF52141">
    <property type="entry name" value="Uracil-DNA glycosylase-like"/>
    <property type="match status" value="1"/>
</dbReference>
<dbReference type="GO" id="GO:0004844">
    <property type="term" value="F:uracil DNA N-glycosylase activity"/>
    <property type="evidence" value="ECO:0007669"/>
    <property type="project" value="UniProtKB-EC"/>
</dbReference>
<dbReference type="InterPro" id="IPR005122">
    <property type="entry name" value="Uracil-DNA_glycosylase-like"/>
</dbReference>
<proteinExistence type="inferred from homology"/>
<dbReference type="Proteomes" id="UP000798488">
    <property type="component" value="Unassembled WGS sequence"/>
</dbReference>
<evidence type="ECO:0000256" key="10">
    <source>
        <dbReference type="ARBA" id="ARBA00023014"/>
    </source>
</evidence>
<sequence>MVKDKLERWNQAKSVCLRCSACPLADRRTKVVFGEGVLTAPVMFVGEGPGEQEDLQGRPFVGPAGQLLDRMLAAIGLSRDQNAMICNIVKCRPPGNREPTAEEGAQCLPFLRAQVDIVRPRIIVCLGATAVRHILGPEARITRVRGQWIERKGFWITATYHPAALLRDASRKGQAWSDLQAIRAKLAELGLIPPESADT</sequence>
<evidence type="ECO:0000256" key="5">
    <source>
        <dbReference type="ARBA" id="ARBA00022485"/>
    </source>
</evidence>
<dbReference type="Pfam" id="PF03167">
    <property type="entry name" value="UDG"/>
    <property type="match status" value="1"/>
</dbReference>
<dbReference type="SMART" id="SM00987">
    <property type="entry name" value="UreE_C"/>
    <property type="match status" value="1"/>
</dbReference>
<name>A0A9D2WS47_9FIRM</name>
<evidence type="ECO:0000256" key="1">
    <source>
        <dbReference type="ARBA" id="ARBA00001400"/>
    </source>
</evidence>
<evidence type="ECO:0000313" key="13">
    <source>
        <dbReference type="EMBL" id="KAF1086120.1"/>
    </source>
</evidence>
<dbReference type="PANTHER" id="PTHR33693">
    <property type="entry name" value="TYPE-5 URACIL-DNA GLYCOSYLASE"/>
    <property type="match status" value="1"/>
</dbReference>
<dbReference type="SMART" id="SM00986">
    <property type="entry name" value="UDG"/>
    <property type="match status" value="1"/>
</dbReference>
<dbReference type="CDD" id="cd10030">
    <property type="entry name" value="UDG-F4_TTUDGA_SPO1dp_like"/>
    <property type="match status" value="1"/>
</dbReference>
<dbReference type="EC" id="3.2.2.27" evidence="3"/>
<dbReference type="Gene3D" id="3.40.470.10">
    <property type="entry name" value="Uracil-DNA glycosylase-like domain"/>
    <property type="match status" value="1"/>
</dbReference>
<feature type="domain" description="Uracil-DNA glycosylase-like" evidence="12">
    <location>
        <begin position="33"/>
        <end position="180"/>
    </location>
</feature>
<dbReference type="GO" id="GO:0006281">
    <property type="term" value="P:DNA repair"/>
    <property type="evidence" value="ECO:0007669"/>
    <property type="project" value="UniProtKB-KW"/>
</dbReference>
<dbReference type="GO" id="GO:0051539">
    <property type="term" value="F:4 iron, 4 sulfur cluster binding"/>
    <property type="evidence" value="ECO:0007669"/>
    <property type="project" value="UniProtKB-KW"/>
</dbReference>
<dbReference type="AlphaFoldDB" id="A0A9D2WS47"/>
<keyword evidence="9" id="KW-0408">Iron</keyword>
<dbReference type="InterPro" id="IPR036895">
    <property type="entry name" value="Uracil-DNA_glycosylase-like_sf"/>
</dbReference>
<evidence type="ECO:0000256" key="8">
    <source>
        <dbReference type="ARBA" id="ARBA00022801"/>
    </source>
</evidence>
<keyword evidence="5" id="KW-0004">4Fe-4S</keyword>
<dbReference type="RefSeq" id="WP_161821254.1">
    <property type="nucleotide sequence ID" value="NZ_LSRS01000002.1"/>
</dbReference>
<dbReference type="EMBL" id="LSRS01000002">
    <property type="protein sequence ID" value="KAF1086120.1"/>
    <property type="molecule type" value="Genomic_DNA"/>
</dbReference>
<dbReference type="InterPro" id="IPR051536">
    <property type="entry name" value="UDG_Type-4/5"/>
</dbReference>
<dbReference type="NCBIfam" id="TIGR00758">
    <property type="entry name" value="UDG_fam4"/>
    <property type="match status" value="1"/>
</dbReference>
<keyword evidence="8" id="KW-0378">Hydrolase</keyword>
<dbReference type="InterPro" id="IPR005273">
    <property type="entry name" value="Ura-DNA_glyco_family4"/>
</dbReference>
<keyword evidence="14" id="KW-1185">Reference proteome</keyword>
<evidence type="ECO:0000256" key="2">
    <source>
        <dbReference type="ARBA" id="ARBA00006521"/>
    </source>
</evidence>
<comment type="similarity">
    <text evidence="2">Belongs to the uracil-DNA glycosylase (UDG) superfamily. Type 4 (UDGa) family.</text>
</comment>
<evidence type="ECO:0000313" key="14">
    <source>
        <dbReference type="Proteomes" id="UP000798488"/>
    </source>
</evidence>
<evidence type="ECO:0000256" key="4">
    <source>
        <dbReference type="ARBA" id="ARBA00019403"/>
    </source>
</evidence>
<evidence type="ECO:0000256" key="11">
    <source>
        <dbReference type="ARBA" id="ARBA00023204"/>
    </source>
</evidence>
<evidence type="ECO:0000256" key="7">
    <source>
        <dbReference type="ARBA" id="ARBA00022763"/>
    </source>
</evidence>
<gene>
    <name evidence="13" type="ORF">SPSYN_00859</name>
</gene>
<accession>A0A9D2WS47</accession>
<reference evidence="13" key="1">
    <citation type="submission" date="2016-02" db="EMBL/GenBank/DDBJ databases">
        <title>Draft Genome Sequence of Sporotomaculum syntrophicum Strain FB, a Syntrophic Benzoate Degrader.</title>
        <authorList>
            <person name="Nobu M.K."/>
            <person name="Narihiro T."/>
            <person name="Qiu Y.-L."/>
            <person name="Ohashi A."/>
            <person name="Liu W.-T."/>
            <person name="Yuji S."/>
        </authorList>
    </citation>
    <scope>NUCLEOTIDE SEQUENCE</scope>
    <source>
        <strain evidence="13">FB</strain>
    </source>
</reference>
<keyword evidence="7" id="KW-0227">DNA damage</keyword>
<organism evidence="13 14">
    <name type="scientific">Sporotomaculum syntrophicum</name>
    <dbReference type="NCBI Taxonomy" id="182264"/>
    <lineage>
        <taxon>Bacteria</taxon>
        <taxon>Bacillati</taxon>
        <taxon>Bacillota</taxon>
        <taxon>Clostridia</taxon>
        <taxon>Eubacteriales</taxon>
        <taxon>Desulfallaceae</taxon>
        <taxon>Sporotomaculum</taxon>
    </lineage>
</organism>
<evidence type="ECO:0000256" key="9">
    <source>
        <dbReference type="ARBA" id="ARBA00023004"/>
    </source>
</evidence>
<dbReference type="OrthoDB" id="5290748at2"/>
<comment type="caution">
    <text evidence="13">The sequence shown here is derived from an EMBL/GenBank/DDBJ whole genome shotgun (WGS) entry which is preliminary data.</text>
</comment>
<protein>
    <recommendedName>
        <fullName evidence="4">Type-4 uracil-DNA glycosylase</fullName>
        <ecNumber evidence="3">3.2.2.27</ecNumber>
    </recommendedName>
</protein>
<evidence type="ECO:0000256" key="6">
    <source>
        <dbReference type="ARBA" id="ARBA00022723"/>
    </source>
</evidence>
<keyword evidence="11" id="KW-0234">DNA repair</keyword>
<evidence type="ECO:0000256" key="3">
    <source>
        <dbReference type="ARBA" id="ARBA00012030"/>
    </source>
</evidence>
<dbReference type="GO" id="GO:0046872">
    <property type="term" value="F:metal ion binding"/>
    <property type="evidence" value="ECO:0007669"/>
    <property type="project" value="UniProtKB-KW"/>
</dbReference>
<comment type="catalytic activity">
    <reaction evidence="1">
        <text>Hydrolyzes single-stranded DNA or mismatched double-stranded DNA and polynucleotides, releasing free uracil.</text>
        <dbReference type="EC" id="3.2.2.27"/>
    </reaction>
</comment>
<dbReference type="PANTHER" id="PTHR33693:SF1">
    <property type="entry name" value="TYPE-4 URACIL-DNA GLYCOSYLASE"/>
    <property type="match status" value="1"/>
</dbReference>